<dbReference type="AlphaFoldDB" id="A0AA41QMK1"/>
<evidence type="ECO:0000259" key="3">
    <source>
        <dbReference type="Pfam" id="PF10988"/>
    </source>
</evidence>
<organism evidence="4 5">
    <name type="scientific">Paradevosia shaoguanensis</name>
    <dbReference type="NCBI Taxonomy" id="1335043"/>
    <lineage>
        <taxon>Bacteria</taxon>
        <taxon>Pseudomonadati</taxon>
        <taxon>Pseudomonadota</taxon>
        <taxon>Alphaproteobacteria</taxon>
        <taxon>Hyphomicrobiales</taxon>
        <taxon>Devosiaceae</taxon>
        <taxon>Paradevosia</taxon>
    </lineage>
</organism>
<evidence type="ECO:0000313" key="5">
    <source>
        <dbReference type="Proteomes" id="UP001156140"/>
    </source>
</evidence>
<feature type="chain" id="PRO_5041238161" evidence="2">
    <location>
        <begin position="24"/>
        <end position="234"/>
    </location>
</feature>
<accession>A0AA41QMK1</accession>
<keyword evidence="2" id="KW-0732">Signal</keyword>
<dbReference type="Gene3D" id="2.160.20.120">
    <property type="match status" value="1"/>
</dbReference>
<evidence type="ECO:0000256" key="2">
    <source>
        <dbReference type="SAM" id="SignalP"/>
    </source>
</evidence>
<feature type="domain" description="Putative auto-transporter adhesin head GIN" evidence="3">
    <location>
        <begin position="32"/>
        <end position="218"/>
    </location>
</feature>
<reference evidence="4" key="1">
    <citation type="submission" date="2022-03" db="EMBL/GenBank/DDBJ databases">
        <title>The complete genome sequence of a Methyloterrigena soli.</title>
        <authorList>
            <person name="Zi Z."/>
        </authorList>
    </citation>
    <scope>NUCLEOTIDE SEQUENCE</scope>
    <source>
        <strain evidence="4">M48</strain>
    </source>
</reference>
<evidence type="ECO:0000313" key="4">
    <source>
        <dbReference type="EMBL" id="MCI0127642.1"/>
    </source>
</evidence>
<keyword evidence="5" id="KW-1185">Reference proteome</keyword>
<proteinExistence type="predicted"/>
<dbReference type="InterPro" id="IPR021255">
    <property type="entry name" value="DUF2807"/>
</dbReference>
<dbReference type="EMBL" id="JALAZD010000001">
    <property type="protein sequence ID" value="MCI0127642.1"/>
    <property type="molecule type" value="Genomic_DNA"/>
</dbReference>
<protein>
    <submittedName>
        <fullName evidence="4">DUF2807 domain-containing protein</fullName>
    </submittedName>
</protein>
<evidence type="ECO:0000256" key="1">
    <source>
        <dbReference type="SAM" id="MobiDB-lite"/>
    </source>
</evidence>
<name>A0AA41QMK1_9HYPH</name>
<comment type="caution">
    <text evidence="4">The sequence shown here is derived from an EMBL/GenBank/DDBJ whole genome shotgun (WGS) entry which is preliminary data.</text>
</comment>
<dbReference type="Proteomes" id="UP001156140">
    <property type="component" value="Unassembled WGS sequence"/>
</dbReference>
<sequence>MSKFAAAGLAGALIVVASSAAFAQTKTVELAPFSGVDISSGLNADIKVGGTQSVTVEARNPDYLKDLTLEVHDNRLYANINRSLMDLVFGQDKFITIHISVPNLDFLEASSGADVKADGAAGSKVEVRASSGADIDLRNIKATELISEGSSGSDLRLAGTCETATFSVSSGSDLKARDLECRDVAIDASSGSDAEIFASGTLTAKASSGADVEVHGKPGSVKQDASGGGEVSLQ</sequence>
<feature type="region of interest" description="Disordered" evidence="1">
    <location>
        <begin position="207"/>
        <end position="234"/>
    </location>
</feature>
<dbReference type="Pfam" id="PF10988">
    <property type="entry name" value="DUF2807"/>
    <property type="match status" value="1"/>
</dbReference>
<dbReference type="RefSeq" id="WP_281736063.1">
    <property type="nucleotide sequence ID" value="NZ_JAKETQ010000001.1"/>
</dbReference>
<feature type="signal peptide" evidence="2">
    <location>
        <begin position="1"/>
        <end position="23"/>
    </location>
</feature>
<gene>
    <name evidence="4" type="ORF">ML536_12485</name>
</gene>